<sequence>MKIEMMTSQVALLNRMQEMERIATQPGLPLSGVDTDLSFGHAMRDVVNRVNAQQNLSSRMMTAVDTGQSDDLVGAMVASQKAGLSFSALMQVRNKLMTGFDDIMRMPL</sequence>
<dbReference type="Proteomes" id="UP000774958">
    <property type="component" value="Unassembled WGS sequence"/>
</dbReference>
<keyword evidence="4 5" id="KW-0975">Bacterial flagellum</keyword>
<dbReference type="EMBL" id="JAIRBT010000016">
    <property type="protein sequence ID" value="MBZ6067102.1"/>
    <property type="molecule type" value="Genomic_DNA"/>
</dbReference>
<comment type="similarity">
    <text evidence="2 5">Belongs to the FliE family.</text>
</comment>
<comment type="subcellular location">
    <subcellularLocation>
        <location evidence="1 5">Bacterial flagellum basal body</location>
    </subcellularLocation>
</comment>
<keyword evidence="6" id="KW-0966">Cell projection</keyword>
<evidence type="ECO:0000256" key="5">
    <source>
        <dbReference type="HAMAP-Rule" id="MF_00724"/>
    </source>
</evidence>
<dbReference type="RefSeq" id="WP_082177902.1">
    <property type="nucleotide sequence ID" value="NZ_CDDB01000025.1"/>
</dbReference>
<evidence type="ECO:0000256" key="2">
    <source>
        <dbReference type="ARBA" id="ARBA00009272"/>
    </source>
</evidence>
<organism evidence="6 7">
    <name type="scientific">Aeromonas schubertii</name>
    <dbReference type="NCBI Taxonomy" id="652"/>
    <lineage>
        <taxon>Bacteria</taxon>
        <taxon>Pseudomonadati</taxon>
        <taxon>Pseudomonadota</taxon>
        <taxon>Gammaproteobacteria</taxon>
        <taxon>Aeromonadales</taxon>
        <taxon>Aeromonadaceae</taxon>
        <taxon>Aeromonas</taxon>
    </lineage>
</organism>
<evidence type="ECO:0000313" key="7">
    <source>
        <dbReference type="Proteomes" id="UP000774958"/>
    </source>
</evidence>
<proteinExistence type="inferred from homology"/>
<gene>
    <name evidence="5" type="primary">fliE</name>
    <name evidence="6" type="ORF">LA374_12925</name>
</gene>
<dbReference type="PANTHER" id="PTHR34653">
    <property type="match status" value="1"/>
</dbReference>
<evidence type="ECO:0000313" key="6">
    <source>
        <dbReference type="EMBL" id="MBZ6067102.1"/>
    </source>
</evidence>
<dbReference type="PANTHER" id="PTHR34653:SF1">
    <property type="entry name" value="FLAGELLAR HOOK-BASAL BODY COMPLEX PROTEIN FLIE"/>
    <property type="match status" value="1"/>
</dbReference>
<name>A0ABS7VDF4_9GAMM</name>
<keyword evidence="6" id="KW-0282">Flagellum</keyword>
<dbReference type="Pfam" id="PF02049">
    <property type="entry name" value="FliE"/>
    <property type="match status" value="1"/>
</dbReference>
<keyword evidence="6" id="KW-0969">Cilium</keyword>
<dbReference type="HAMAP" id="MF_00724">
    <property type="entry name" value="FliE"/>
    <property type="match status" value="1"/>
</dbReference>
<reference evidence="6 7" key="1">
    <citation type="submission" date="2021-09" db="EMBL/GenBank/DDBJ databases">
        <title>Aeromonas schubertii isolated from Asian sea bass.</title>
        <authorList>
            <person name="Pinpimai K."/>
        </authorList>
    </citation>
    <scope>NUCLEOTIDE SEQUENCE [LARGE SCALE GENOMIC DNA]</scope>
    <source>
        <strain evidence="6 7">CHULA2021a</strain>
    </source>
</reference>
<evidence type="ECO:0000256" key="4">
    <source>
        <dbReference type="ARBA" id="ARBA00023143"/>
    </source>
</evidence>
<accession>A0ABS7VDF4</accession>
<evidence type="ECO:0000256" key="3">
    <source>
        <dbReference type="ARBA" id="ARBA00018024"/>
    </source>
</evidence>
<comment type="caution">
    <text evidence="6">The sequence shown here is derived from an EMBL/GenBank/DDBJ whole genome shotgun (WGS) entry which is preliminary data.</text>
</comment>
<dbReference type="PRINTS" id="PR01006">
    <property type="entry name" value="FLGHOOKFLIE"/>
</dbReference>
<dbReference type="InterPro" id="IPR001624">
    <property type="entry name" value="FliE"/>
</dbReference>
<keyword evidence="7" id="KW-1185">Reference proteome</keyword>
<evidence type="ECO:0000256" key="1">
    <source>
        <dbReference type="ARBA" id="ARBA00004117"/>
    </source>
</evidence>
<protein>
    <recommendedName>
        <fullName evidence="3 5">Flagellar hook-basal body complex protein FliE</fullName>
    </recommendedName>
</protein>